<evidence type="ECO:0000256" key="2">
    <source>
        <dbReference type="SAM" id="Phobius"/>
    </source>
</evidence>
<dbReference type="EMBL" id="BARU01033668">
    <property type="protein sequence ID" value="GAH70033.1"/>
    <property type="molecule type" value="Genomic_DNA"/>
</dbReference>
<feature type="region of interest" description="Disordered" evidence="1">
    <location>
        <begin position="55"/>
        <end position="88"/>
    </location>
</feature>
<evidence type="ECO:0000256" key="1">
    <source>
        <dbReference type="SAM" id="MobiDB-lite"/>
    </source>
</evidence>
<reference evidence="3" key="1">
    <citation type="journal article" date="2014" name="Front. Microbiol.">
        <title>High frequency of phylogenetically diverse reductive dehalogenase-homologous genes in deep subseafloor sedimentary metagenomes.</title>
        <authorList>
            <person name="Kawai M."/>
            <person name="Futagami T."/>
            <person name="Toyoda A."/>
            <person name="Takaki Y."/>
            <person name="Nishi S."/>
            <person name="Hori S."/>
            <person name="Arai W."/>
            <person name="Tsubouchi T."/>
            <person name="Morono Y."/>
            <person name="Uchiyama I."/>
            <person name="Ito T."/>
            <person name="Fujiyama A."/>
            <person name="Inagaki F."/>
            <person name="Takami H."/>
        </authorList>
    </citation>
    <scope>NUCLEOTIDE SEQUENCE</scope>
    <source>
        <strain evidence="3">Expedition CK06-06</strain>
    </source>
</reference>
<evidence type="ECO:0000313" key="3">
    <source>
        <dbReference type="EMBL" id="GAH70033.1"/>
    </source>
</evidence>
<accession>X1JJW9</accession>
<keyword evidence="2" id="KW-0472">Membrane</keyword>
<proteinExistence type="predicted"/>
<protein>
    <submittedName>
        <fullName evidence="3">Uncharacterized protein</fullName>
    </submittedName>
</protein>
<feature type="compositionally biased region" description="Basic and acidic residues" evidence="1">
    <location>
        <begin position="62"/>
        <end position="88"/>
    </location>
</feature>
<feature type="transmembrane region" description="Helical" evidence="2">
    <location>
        <begin position="9"/>
        <end position="28"/>
    </location>
</feature>
<dbReference type="AlphaFoldDB" id="X1JJW9"/>
<gene>
    <name evidence="3" type="ORF">S03H2_52937</name>
</gene>
<comment type="caution">
    <text evidence="3">The sequence shown here is derived from an EMBL/GenBank/DDBJ whole genome shotgun (WGS) entry which is preliminary data.</text>
</comment>
<organism evidence="3">
    <name type="scientific">marine sediment metagenome</name>
    <dbReference type="NCBI Taxonomy" id="412755"/>
    <lineage>
        <taxon>unclassified sequences</taxon>
        <taxon>metagenomes</taxon>
        <taxon>ecological metagenomes</taxon>
    </lineage>
</organism>
<name>X1JJW9_9ZZZZ</name>
<feature type="transmembrane region" description="Helical" evidence="2">
    <location>
        <begin position="34"/>
        <end position="52"/>
    </location>
</feature>
<keyword evidence="2" id="KW-0812">Transmembrane</keyword>
<keyword evidence="2" id="KW-1133">Transmembrane helix</keyword>
<sequence>MSSENSEQNFILLTILLAGLPSAIVMLSITIGSIFTIVILIVGSLILVENLIKSNQKKREKRNQEEENEKQTEEKEKITTMRDYEIYV</sequence>